<name>A0ACB7PL89_9PEZI</name>
<evidence type="ECO:0000313" key="2">
    <source>
        <dbReference type="Proteomes" id="UP000724584"/>
    </source>
</evidence>
<organism evidence="1 2">
    <name type="scientific">Chaetomium tenue</name>
    <dbReference type="NCBI Taxonomy" id="1854479"/>
    <lineage>
        <taxon>Eukaryota</taxon>
        <taxon>Fungi</taxon>
        <taxon>Dikarya</taxon>
        <taxon>Ascomycota</taxon>
        <taxon>Pezizomycotina</taxon>
        <taxon>Sordariomycetes</taxon>
        <taxon>Sordariomycetidae</taxon>
        <taxon>Sordariales</taxon>
        <taxon>Chaetomiaceae</taxon>
        <taxon>Chaetomium</taxon>
    </lineage>
</organism>
<dbReference type="EMBL" id="JAGIZQ010000001">
    <property type="protein sequence ID" value="KAH6649821.1"/>
    <property type="molecule type" value="Genomic_DNA"/>
</dbReference>
<proteinExistence type="predicted"/>
<evidence type="ECO:0000313" key="1">
    <source>
        <dbReference type="EMBL" id="KAH6649821.1"/>
    </source>
</evidence>
<comment type="caution">
    <text evidence="1">The sequence shown here is derived from an EMBL/GenBank/DDBJ whole genome shotgun (WGS) entry which is preliminary data.</text>
</comment>
<reference evidence="1 2" key="1">
    <citation type="journal article" date="2021" name="Nat. Commun.">
        <title>Genetic determinants of endophytism in the Arabidopsis root mycobiome.</title>
        <authorList>
            <person name="Mesny F."/>
            <person name="Miyauchi S."/>
            <person name="Thiergart T."/>
            <person name="Pickel B."/>
            <person name="Atanasova L."/>
            <person name="Karlsson M."/>
            <person name="Huettel B."/>
            <person name="Barry K.W."/>
            <person name="Haridas S."/>
            <person name="Chen C."/>
            <person name="Bauer D."/>
            <person name="Andreopoulos W."/>
            <person name="Pangilinan J."/>
            <person name="LaButti K."/>
            <person name="Riley R."/>
            <person name="Lipzen A."/>
            <person name="Clum A."/>
            <person name="Drula E."/>
            <person name="Henrissat B."/>
            <person name="Kohler A."/>
            <person name="Grigoriev I.V."/>
            <person name="Martin F.M."/>
            <person name="Hacquard S."/>
        </authorList>
    </citation>
    <scope>NUCLEOTIDE SEQUENCE [LARGE SCALE GENOMIC DNA]</scope>
    <source>
        <strain evidence="1 2">MPI-SDFR-AT-0079</strain>
    </source>
</reference>
<sequence length="136" mass="15000">MSMKDPIHSRQGSVVALGVACLEGLMAKTPQRCARTPRKREDERGITEKHSRLRSIKERHLVIRQAPFALLATSLSDWGRVIRRSSPCMAALVFEAPLQLASTMATLVRRDSTTRVYSAGKDDRTNTAAVGGYPHA</sequence>
<keyword evidence="2" id="KW-1185">Reference proteome</keyword>
<accession>A0ACB7PL89</accession>
<protein>
    <submittedName>
        <fullName evidence="1">Uncharacterized protein</fullName>
    </submittedName>
</protein>
<dbReference type="Proteomes" id="UP000724584">
    <property type="component" value="Unassembled WGS sequence"/>
</dbReference>
<gene>
    <name evidence="1" type="ORF">F5144DRAFT_588456</name>
</gene>